<organism evidence="15 16">
    <name type="scientific">Acinetobacter brisouii CIP 110357</name>
    <dbReference type="NCBI Taxonomy" id="1341683"/>
    <lineage>
        <taxon>Bacteria</taxon>
        <taxon>Pseudomonadati</taxon>
        <taxon>Pseudomonadota</taxon>
        <taxon>Gammaproteobacteria</taxon>
        <taxon>Moraxellales</taxon>
        <taxon>Moraxellaceae</taxon>
        <taxon>Acinetobacter</taxon>
    </lineage>
</organism>
<dbReference type="PANTHER" id="PTHR30069">
    <property type="entry name" value="TONB-DEPENDENT OUTER MEMBRANE RECEPTOR"/>
    <property type="match status" value="1"/>
</dbReference>
<dbReference type="OrthoDB" id="9795928at2"/>
<dbReference type="SUPFAM" id="SSF56935">
    <property type="entry name" value="Porins"/>
    <property type="match status" value="1"/>
</dbReference>
<dbReference type="InterPro" id="IPR000531">
    <property type="entry name" value="Beta-barrel_TonB"/>
</dbReference>
<sequence>MPFKKHVFALSILSLAIQHVMAQDAPVEESDLPTIQVHVTKKPKVNSTAGDVVVDQKTLIEGATTIGNALNGQAGVYSAQYTGGVSRPVIRGQDGARVKITQNGGDALDVSSVSPDHAVTVDPNSAQEIQILKGPEALLYAAGSVGGLINVVDDKIPAKMPEGGYSGRAGVRYNSGSDELLYSGNATIGLGDQFALRLGGLKRDANNYILPKDLQSEDRRQDSTFADSKDYNVGLSWIYDRGYTGISFSQRHDQYGIPADNELYSTCERSGNSLVGCGTAVAGGDDAQGWINLKEKRYDIKTELKDPFAGFNKLSAQANYTDYQHTEMAGDTPDTRFSSKGTDARITLSNNPWAGWAGQIGTQFTQQKLSINGDESLMNPNTTKKYSLFALQQKRLNNLNFEVSSRIDQQNINIDSTQKDYSGTAYSLAGSTSWEFIPNYKLSLTASHQERLPVAQELYSDGKHMATNTYELGNDNLNKEKSNNLELGLHFNNDRLKYNVSVFQNWFDNFIYAKTLDQYQDFRLIQYSQAQARFYGVDADLSYQFSPVWNAGLFGDYVRGKLDNQGNAPRIPGGRLGTRFKADFGDGYSATAEYYHVFNQDDIANYETATKGYNMLNLGLAYTGQVNLKTGYRLYAQANNLLDAKVYQHESFLANVPQVGRNFTVGVDFNF</sequence>
<evidence type="ECO:0000256" key="10">
    <source>
        <dbReference type="PROSITE-ProRule" id="PRU10144"/>
    </source>
</evidence>
<evidence type="ECO:0000313" key="16">
    <source>
        <dbReference type="Proteomes" id="UP000018418"/>
    </source>
</evidence>
<evidence type="ECO:0000256" key="6">
    <source>
        <dbReference type="ARBA" id="ARBA00023077"/>
    </source>
</evidence>
<dbReference type="Pfam" id="PF00593">
    <property type="entry name" value="TonB_dep_Rec_b-barrel"/>
    <property type="match status" value="1"/>
</dbReference>
<dbReference type="InterPro" id="IPR012910">
    <property type="entry name" value="Plug_dom"/>
</dbReference>
<feature type="signal peptide" evidence="12">
    <location>
        <begin position="1"/>
        <end position="22"/>
    </location>
</feature>
<dbReference type="InterPro" id="IPR037066">
    <property type="entry name" value="Plug_dom_sf"/>
</dbReference>
<evidence type="ECO:0000259" key="14">
    <source>
        <dbReference type="Pfam" id="PF07715"/>
    </source>
</evidence>
<dbReference type="InterPro" id="IPR036942">
    <property type="entry name" value="Beta-barrel_TonB_sf"/>
</dbReference>
<dbReference type="Gene3D" id="2.40.170.20">
    <property type="entry name" value="TonB-dependent receptor, beta-barrel domain"/>
    <property type="match status" value="1"/>
</dbReference>
<keyword evidence="5 12" id="KW-0732">Signal</keyword>
<dbReference type="PROSITE" id="PS52016">
    <property type="entry name" value="TONB_DEPENDENT_REC_3"/>
    <property type="match status" value="1"/>
</dbReference>
<dbReference type="RefSeq" id="WP_004902118.1">
    <property type="nucleotide sequence ID" value="NZ_BBTI01000006.1"/>
</dbReference>
<evidence type="ECO:0000256" key="12">
    <source>
        <dbReference type="SAM" id="SignalP"/>
    </source>
</evidence>
<evidence type="ECO:0000256" key="11">
    <source>
        <dbReference type="RuleBase" id="RU003357"/>
    </source>
</evidence>
<evidence type="ECO:0000256" key="8">
    <source>
        <dbReference type="ARBA" id="ARBA00023237"/>
    </source>
</evidence>
<keyword evidence="6 11" id="KW-0798">TonB box</keyword>
<keyword evidence="8 9" id="KW-0998">Cell outer membrane</keyword>
<keyword evidence="2 9" id="KW-0813">Transport</keyword>
<reference evidence="15 16" key="1">
    <citation type="submission" date="2013-10" db="EMBL/GenBank/DDBJ databases">
        <title>The Genome Sequence of Acinetobacter brisouii CIP 110357.</title>
        <authorList>
            <consortium name="The Broad Institute Genomics Platform"/>
            <consortium name="The Broad Institute Genome Sequencing Center for Infectious Disease"/>
            <person name="Cerqueira G."/>
            <person name="Feldgarden M."/>
            <person name="Courvalin P."/>
            <person name="Grillot-Courvalin C."/>
            <person name="Clermont D."/>
            <person name="Rocha E."/>
            <person name="Yoon E.-J."/>
            <person name="Nemec A."/>
            <person name="Young S.K."/>
            <person name="Zeng Q."/>
            <person name="Gargeya S."/>
            <person name="Fitzgerald M."/>
            <person name="Abouelleil A."/>
            <person name="Alvarado L."/>
            <person name="Berlin A.M."/>
            <person name="Chapman S.B."/>
            <person name="Gainer-Dewar J."/>
            <person name="Goldberg J."/>
            <person name="Gnerre S."/>
            <person name="Griggs A."/>
            <person name="Gujja S."/>
            <person name="Hansen M."/>
            <person name="Howarth C."/>
            <person name="Imamovic A."/>
            <person name="Ireland A."/>
            <person name="Larimer J."/>
            <person name="McCowan C."/>
            <person name="Murphy C."/>
            <person name="Pearson M."/>
            <person name="Poon T.W."/>
            <person name="Priest M."/>
            <person name="Roberts A."/>
            <person name="Saif S."/>
            <person name="Shea T."/>
            <person name="Sykes S."/>
            <person name="Wortman J."/>
            <person name="Nusbaum C."/>
            <person name="Birren B."/>
        </authorList>
    </citation>
    <scope>NUCLEOTIDE SEQUENCE [LARGE SCALE GENOMIC DNA]</scope>
    <source>
        <strain evidence="15 16">CIP 110357</strain>
    </source>
</reference>
<dbReference type="HOGENOM" id="CLU_008287_10_1_6"/>
<evidence type="ECO:0000256" key="1">
    <source>
        <dbReference type="ARBA" id="ARBA00004571"/>
    </source>
</evidence>
<evidence type="ECO:0000256" key="9">
    <source>
        <dbReference type="PROSITE-ProRule" id="PRU01360"/>
    </source>
</evidence>
<dbReference type="Proteomes" id="UP000018418">
    <property type="component" value="Unassembled WGS sequence"/>
</dbReference>
<dbReference type="EMBL" id="AYEU01000014">
    <property type="protein sequence ID" value="ESK47657.1"/>
    <property type="molecule type" value="Genomic_DNA"/>
</dbReference>
<keyword evidence="4 9" id="KW-0812">Transmembrane</keyword>
<dbReference type="PROSITE" id="PS01156">
    <property type="entry name" value="TONB_DEPENDENT_REC_2"/>
    <property type="match status" value="1"/>
</dbReference>
<evidence type="ECO:0000313" key="15">
    <source>
        <dbReference type="EMBL" id="ESK47657.1"/>
    </source>
</evidence>
<evidence type="ECO:0000256" key="7">
    <source>
        <dbReference type="ARBA" id="ARBA00023136"/>
    </source>
</evidence>
<feature type="short sequence motif" description="TonB C-terminal box" evidence="10">
    <location>
        <begin position="654"/>
        <end position="671"/>
    </location>
</feature>
<dbReference type="Gene3D" id="2.170.130.10">
    <property type="entry name" value="TonB-dependent receptor, plug domain"/>
    <property type="match status" value="1"/>
</dbReference>
<comment type="caution">
    <text evidence="15">The sequence shown here is derived from an EMBL/GenBank/DDBJ whole genome shotgun (WGS) entry which is preliminary data.</text>
</comment>
<dbReference type="PANTHER" id="PTHR30069:SF40">
    <property type="entry name" value="TONB-DEPENDENT RECEPTOR NMB0964-RELATED"/>
    <property type="match status" value="1"/>
</dbReference>
<dbReference type="AlphaFoldDB" id="V2UB25"/>
<keyword evidence="7 9" id="KW-0472">Membrane</keyword>
<dbReference type="InterPro" id="IPR039426">
    <property type="entry name" value="TonB-dep_rcpt-like"/>
</dbReference>
<proteinExistence type="inferred from homology"/>
<dbReference type="NCBIfam" id="NF038289">
    <property type="entry name" value="Zn_piracy_ZnuD"/>
    <property type="match status" value="1"/>
</dbReference>
<dbReference type="InterPro" id="IPR010917">
    <property type="entry name" value="TonB_rcpt_CS"/>
</dbReference>
<dbReference type="PATRIC" id="fig|1341683.3.peg.2892"/>
<dbReference type="GO" id="GO:0009279">
    <property type="term" value="C:cell outer membrane"/>
    <property type="evidence" value="ECO:0007669"/>
    <property type="project" value="UniProtKB-SubCell"/>
</dbReference>
<feature type="chain" id="PRO_5004710622" description="TonB-dependent receptor" evidence="12">
    <location>
        <begin position="23"/>
        <end position="671"/>
    </location>
</feature>
<feature type="domain" description="TonB-dependent receptor-like beta-barrel" evidence="13">
    <location>
        <begin position="228"/>
        <end position="641"/>
    </location>
</feature>
<evidence type="ECO:0000256" key="4">
    <source>
        <dbReference type="ARBA" id="ARBA00022692"/>
    </source>
</evidence>
<name>V2UB25_9GAMM</name>
<dbReference type="GO" id="GO:0044718">
    <property type="term" value="P:siderophore transmembrane transport"/>
    <property type="evidence" value="ECO:0007669"/>
    <property type="project" value="TreeGrafter"/>
</dbReference>
<evidence type="ECO:0000256" key="3">
    <source>
        <dbReference type="ARBA" id="ARBA00022452"/>
    </source>
</evidence>
<comment type="subcellular location">
    <subcellularLocation>
        <location evidence="1 9">Cell outer membrane</location>
        <topology evidence="1 9">Multi-pass membrane protein</topology>
    </subcellularLocation>
</comment>
<evidence type="ECO:0008006" key="17">
    <source>
        <dbReference type="Google" id="ProtNLM"/>
    </source>
</evidence>
<dbReference type="GO" id="GO:0015344">
    <property type="term" value="F:siderophore uptake transmembrane transporter activity"/>
    <property type="evidence" value="ECO:0007669"/>
    <property type="project" value="TreeGrafter"/>
</dbReference>
<gene>
    <name evidence="15" type="ORF">P255_02931</name>
</gene>
<feature type="domain" description="TonB-dependent receptor plug" evidence="14">
    <location>
        <begin position="53"/>
        <end position="147"/>
    </location>
</feature>
<evidence type="ECO:0000259" key="13">
    <source>
        <dbReference type="Pfam" id="PF00593"/>
    </source>
</evidence>
<comment type="similarity">
    <text evidence="9 11">Belongs to the TonB-dependent receptor family.</text>
</comment>
<evidence type="ECO:0000256" key="5">
    <source>
        <dbReference type="ARBA" id="ARBA00022729"/>
    </source>
</evidence>
<keyword evidence="16" id="KW-1185">Reference proteome</keyword>
<keyword evidence="3 9" id="KW-1134">Transmembrane beta strand</keyword>
<dbReference type="InterPro" id="IPR049843">
    <property type="entry name" value="ZnuD"/>
</dbReference>
<dbReference type="STRING" id="396323.VH98_12300"/>
<dbReference type="Pfam" id="PF07715">
    <property type="entry name" value="Plug"/>
    <property type="match status" value="1"/>
</dbReference>
<accession>V2UB25</accession>
<evidence type="ECO:0000256" key="2">
    <source>
        <dbReference type="ARBA" id="ARBA00022448"/>
    </source>
</evidence>
<protein>
    <recommendedName>
        <fullName evidence="17">TonB-dependent receptor</fullName>
    </recommendedName>
</protein>